<dbReference type="GeneTree" id="ENSGT00940000154761"/>
<evidence type="ECO:0000256" key="2">
    <source>
        <dbReference type="SAM" id="MobiDB-lite"/>
    </source>
</evidence>
<accession>A0A452TJR2</accession>
<evidence type="ECO:0000313" key="3">
    <source>
        <dbReference type="Ensembl" id="ENSUMAP00000008151"/>
    </source>
</evidence>
<name>A0A452TJR2_URSMA</name>
<proteinExistence type="predicted"/>
<evidence type="ECO:0000256" key="1">
    <source>
        <dbReference type="SAM" id="Coils"/>
    </source>
</evidence>
<protein>
    <submittedName>
        <fullName evidence="3">Dynein axonemal heavy chain 6</fullName>
    </submittedName>
</protein>
<keyword evidence="1" id="KW-0175">Coiled coil</keyword>
<reference evidence="3" key="1">
    <citation type="submission" date="2019-03" db="UniProtKB">
        <authorList>
            <consortium name="Ensembl"/>
        </authorList>
    </citation>
    <scope>IDENTIFICATION</scope>
</reference>
<gene>
    <name evidence="3" type="primary">DNAH6</name>
</gene>
<feature type="region of interest" description="Disordered" evidence="2">
    <location>
        <begin position="126"/>
        <end position="147"/>
    </location>
</feature>
<feature type="coiled-coil region" evidence="1">
    <location>
        <begin position="346"/>
        <end position="373"/>
    </location>
</feature>
<organism evidence="3">
    <name type="scientific">Ursus maritimus</name>
    <name type="common">Polar bear</name>
    <name type="synonym">Thalarctos maritimus</name>
    <dbReference type="NCBI Taxonomy" id="29073"/>
    <lineage>
        <taxon>Eukaryota</taxon>
        <taxon>Metazoa</taxon>
        <taxon>Chordata</taxon>
        <taxon>Craniata</taxon>
        <taxon>Vertebrata</taxon>
        <taxon>Euteleostomi</taxon>
        <taxon>Mammalia</taxon>
        <taxon>Eutheria</taxon>
        <taxon>Laurasiatheria</taxon>
        <taxon>Carnivora</taxon>
        <taxon>Caniformia</taxon>
        <taxon>Ursidae</taxon>
        <taxon>Ursus</taxon>
    </lineage>
</organism>
<dbReference type="Ensembl" id="ENSUMAT00000009745.1">
    <property type="protein sequence ID" value="ENSUMAP00000008151.1"/>
    <property type="gene ID" value="ENSUMAG00000006234.1"/>
</dbReference>
<dbReference type="AlphaFoldDB" id="A0A452TJR2"/>
<sequence>MAFHTSEKDIELKNIEEQVENPALERLNSITAKGRLSFVVPTENESDTQFLTFRHITKAQERTRKRQQPIKLEPLPVLKVYQDHKRPEYIYEQNRLRLIASGILKAPRSTEERGSAKVSIQFPEHQRPMVKKKQIPQSSTEMFAPSPKLSRTGIGRRGLYGTSSSAYPKYIFHDREEVIKANIRNPLQIIKIIRENEHLGFLYMIPAVPRSSTEYDTYNLKVVSYENINKNDYYTISKKAVTHIYNEELEYIEIDRWEQEYLYHRELTKIPIFALFRKWKAFNVWKKNVRSKKISGCRKSLQKNLFIINHYLRPALLKINELCYHLSFMGLCHIEKCHTYTLQEFKVAQVIRLKEVTERLEEFRNEAKNVLRKACRIALRAEGFIPDDCPHKPVEDHCKIQDGGGLTELPAYTDSDKMTYTEQASKRHHCMRLTCFIRLNDYLIENTMHVLTVNSVNSLLNYLTDKLKRTPSADVIQKWITEEKTEVTEKKVTSVGEKQEEDESLIPMFLTELILTVQSLLFEPSLEDFLDGISGAINHFQNTVLSVPNLVPDTYFDAFTRPYINNKLEEKTCGSGPSLSAVFDDDKNFRTIIFQIRVHLLLLKLFYNILNF</sequence>